<dbReference type="STRING" id="1628148.BI198_00670"/>
<evidence type="ECO:0000256" key="4">
    <source>
        <dbReference type="ARBA" id="ARBA00023157"/>
    </source>
</evidence>
<dbReference type="GO" id="GO:0015035">
    <property type="term" value="F:protein-disulfide reductase activity"/>
    <property type="evidence" value="ECO:0007669"/>
    <property type="project" value="UniProtKB-UniRule"/>
</dbReference>
<comment type="similarity">
    <text evidence="1 7">Belongs to the thioredoxin family.</text>
</comment>
<feature type="active site" description="Nucleophile" evidence="8">
    <location>
        <position position="36"/>
    </location>
</feature>
<feature type="disulfide bond" description="Redox-active" evidence="9">
    <location>
        <begin position="33"/>
        <end position="36"/>
    </location>
</feature>
<dbReference type="CDD" id="cd02947">
    <property type="entry name" value="TRX_family"/>
    <property type="match status" value="1"/>
</dbReference>
<evidence type="ECO:0000256" key="5">
    <source>
        <dbReference type="ARBA" id="ARBA00023284"/>
    </source>
</evidence>
<feature type="site" description="Contributes to redox potential value" evidence="8">
    <location>
        <position position="34"/>
    </location>
</feature>
<dbReference type="InterPro" id="IPR017937">
    <property type="entry name" value="Thioredoxin_CS"/>
</dbReference>
<sequence length="108" mass="11859">MSEHILQVSDDSFESDVLKSDTPVLVDFWAEWCGPCKMIAPILEDVAKEYSGKVSVAKVNIDHNPNTPPKFGIRGIPTLLLFKQGQVAATKVGALSKTQLKEFLDSNI</sequence>
<evidence type="ECO:0000256" key="6">
    <source>
        <dbReference type="NCBIfam" id="TIGR01068"/>
    </source>
</evidence>
<dbReference type="InterPro" id="IPR005746">
    <property type="entry name" value="Thioredoxin"/>
</dbReference>
<reference evidence="12" key="1">
    <citation type="submission" date="2016-09" db="EMBL/GenBank/DDBJ databases">
        <authorList>
            <person name="Wan X."/>
            <person name="Hou S."/>
        </authorList>
    </citation>
    <scope>NUCLEOTIDE SEQUENCE [LARGE SCALE GENOMIC DNA]</scope>
    <source>
        <strain evidence="12">KH87</strain>
    </source>
</reference>
<evidence type="ECO:0000256" key="1">
    <source>
        <dbReference type="ARBA" id="ARBA00008987"/>
    </source>
</evidence>
<evidence type="ECO:0000256" key="2">
    <source>
        <dbReference type="ARBA" id="ARBA00022448"/>
    </source>
</evidence>
<protein>
    <recommendedName>
        <fullName evidence="6 7">Thioredoxin</fullName>
    </recommendedName>
</protein>
<feature type="active site" description="Nucleophile" evidence="8">
    <location>
        <position position="33"/>
    </location>
</feature>
<dbReference type="PRINTS" id="PR00421">
    <property type="entry name" value="THIOREDOXIN"/>
</dbReference>
<keyword evidence="5 9" id="KW-0676">Redox-active center</keyword>
<dbReference type="NCBIfam" id="TIGR01068">
    <property type="entry name" value="thioredoxin"/>
    <property type="match status" value="1"/>
</dbReference>
<comment type="caution">
    <text evidence="11">The sequence shown here is derived from an EMBL/GenBank/DDBJ whole genome shotgun (WGS) entry which is preliminary data.</text>
</comment>
<name>A0A1E7Q285_9GAMM</name>
<evidence type="ECO:0000256" key="8">
    <source>
        <dbReference type="PIRSR" id="PIRSR000077-1"/>
    </source>
</evidence>
<feature type="site" description="Deprotonates C-terminal active site Cys" evidence="8">
    <location>
        <position position="27"/>
    </location>
</feature>
<evidence type="ECO:0000256" key="9">
    <source>
        <dbReference type="PIRSR" id="PIRSR000077-4"/>
    </source>
</evidence>
<dbReference type="PIRSF" id="PIRSF000077">
    <property type="entry name" value="Thioredoxin"/>
    <property type="match status" value="1"/>
</dbReference>
<dbReference type="AlphaFoldDB" id="A0A1E7Q285"/>
<evidence type="ECO:0000259" key="10">
    <source>
        <dbReference type="PROSITE" id="PS51352"/>
    </source>
</evidence>
<dbReference type="GO" id="GO:0005829">
    <property type="term" value="C:cytosol"/>
    <property type="evidence" value="ECO:0007669"/>
    <property type="project" value="TreeGrafter"/>
</dbReference>
<dbReference type="SUPFAM" id="SSF52833">
    <property type="entry name" value="Thioredoxin-like"/>
    <property type="match status" value="1"/>
</dbReference>
<dbReference type="NCBIfam" id="NF006898">
    <property type="entry name" value="PRK09381.1"/>
    <property type="match status" value="1"/>
</dbReference>
<organism evidence="11 12">
    <name type="scientific">Rheinheimera salexigens</name>
    <dbReference type="NCBI Taxonomy" id="1628148"/>
    <lineage>
        <taxon>Bacteria</taxon>
        <taxon>Pseudomonadati</taxon>
        <taxon>Pseudomonadota</taxon>
        <taxon>Gammaproteobacteria</taxon>
        <taxon>Chromatiales</taxon>
        <taxon>Chromatiaceae</taxon>
        <taxon>Rheinheimera</taxon>
    </lineage>
</organism>
<dbReference type="PROSITE" id="PS51352">
    <property type="entry name" value="THIOREDOXIN_2"/>
    <property type="match status" value="1"/>
</dbReference>
<keyword evidence="12" id="KW-1185">Reference proteome</keyword>
<evidence type="ECO:0000256" key="3">
    <source>
        <dbReference type="ARBA" id="ARBA00022982"/>
    </source>
</evidence>
<dbReference type="PANTHER" id="PTHR45663:SF11">
    <property type="entry name" value="GEO12009P1"/>
    <property type="match status" value="1"/>
</dbReference>
<evidence type="ECO:0000313" key="11">
    <source>
        <dbReference type="EMBL" id="OEY68241.1"/>
    </source>
</evidence>
<dbReference type="GO" id="GO:0045454">
    <property type="term" value="P:cell redox homeostasis"/>
    <property type="evidence" value="ECO:0007669"/>
    <property type="project" value="TreeGrafter"/>
</dbReference>
<evidence type="ECO:0000313" key="12">
    <source>
        <dbReference type="Proteomes" id="UP000242258"/>
    </source>
</evidence>
<dbReference type="OrthoDB" id="9790390at2"/>
<dbReference type="PROSITE" id="PS00194">
    <property type="entry name" value="THIOREDOXIN_1"/>
    <property type="match status" value="1"/>
</dbReference>
<accession>A0A1E7Q285</accession>
<evidence type="ECO:0000256" key="7">
    <source>
        <dbReference type="PIRNR" id="PIRNR000077"/>
    </source>
</evidence>
<dbReference type="InterPro" id="IPR013766">
    <property type="entry name" value="Thioredoxin_domain"/>
</dbReference>
<dbReference type="InterPro" id="IPR036249">
    <property type="entry name" value="Thioredoxin-like_sf"/>
</dbReference>
<dbReference type="FunFam" id="3.40.30.10:FF:000001">
    <property type="entry name" value="Thioredoxin"/>
    <property type="match status" value="1"/>
</dbReference>
<dbReference type="EMBL" id="MKEK01000001">
    <property type="protein sequence ID" value="OEY68241.1"/>
    <property type="molecule type" value="Genomic_DNA"/>
</dbReference>
<gene>
    <name evidence="11" type="ORF">BI198_00670</name>
</gene>
<dbReference type="Gene3D" id="3.40.30.10">
    <property type="entry name" value="Glutaredoxin"/>
    <property type="match status" value="1"/>
</dbReference>
<dbReference type="Pfam" id="PF00085">
    <property type="entry name" value="Thioredoxin"/>
    <property type="match status" value="1"/>
</dbReference>
<dbReference type="Proteomes" id="UP000242258">
    <property type="component" value="Unassembled WGS sequence"/>
</dbReference>
<keyword evidence="2" id="KW-0813">Transport</keyword>
<dbReference type="RefSeq" id="WP_070047808.1">
    <property type="nucleotide sequence ID" value="NZ_CBCSDO010000011.1"/>
</dbReference>
<proteinExistence type="inferred from homology"/>
<feature type="domain" description="Thioredoxin" evidence="10">
    <location>
        <begin position="1"/>
        <end position="108"/>
    </location>
</feature>
<feature type="site" description="Contributes to redox potential value" evidence="8">
    <location>
        <position position="35"/>
    </location>
</feature>
<dbReference type="PANTHER" id="PTHR45663">
    <property type="entry name" value="GEO12009P1"/>
    <property type="match status" value="1"/>
</dbReference>
<keyword evidence="3" id="KW-0249">Electron transport</keyword>
<keyword evidence="4 9" id="KW-1015">Disulfide bond</keyword>